<evidence type="ECO:0000313" key="1">
    <source>
        <dbReference type="EMBL" id="MDR7355281.1"/>
    </source>
</evidence>
<organism evidence="1 2">
    <name type="scientific">Corynebacterium felinum</name>
    <dbReference type="NCBI Taxonomy" id="131318"/>
    <lineage>
        <taxon>Bacteria</taxon>
        <taxon>Bacillati</taxon>
        <taxon>Actinomycetota</taxon>
        <taxon>Actinomycetes</taxon>
        <taxon>Mycobacteriales</taxon>
        <taxon>Corynebacteriaceae</taxon>
        <taxon>Corynebacterium</taxon>
    </lineage>
</organism>
<evidence type="ECO:0008006" key="3">
    <source>
        <dbReference type="Google" id="ProtNLM"/>
    </source>
</evidence>
<gene>
    <name evidence="1" type="ORF">J2S37_001819</name>
</gene>
<dbReference type="InterPro" id="IPR018575">
    <property type="entry name" value="Restrct_endonuc_II_Eco29kI"/>
</dbReference>
<name>A0ABU2BA83_9CORY</name>
<keyword evidence="2" id="KW-1185">Reference proteome</keyword>
<dbReference type="EMBL" id="JAVDYF010000001">
    <property type="protein sequence ID" value="MDR7355281.1"/>
    <property type="molecule type" value="Genomic_DNA"/>
</dbReference>
<sequence length="216" mass="24715">MKAFDPLSYENLEKSIAIALDNQKIHRLDKLEQFEGAGVYALYYTGDFEPYRLLAESNRKLLGSWAIYIGKAEAENARKGSADYFNEAAGTKLFKRILDHRKSIAAATNLIVQDFWVRALPVMPTWIPLAEIISVRLHQPLWNKIVDGLGNHDPGSGRYKGQRPRWDTLHPGRKWATRLNDRNETASEISREAEKYLNEVGDPFSRVENEIAHSFE</sequence>
<proteinExistence type="predicted"/>
<accession>A0ABU2BA83</accession>
<dbReference type="RefSeq" id="WP_277105556.1">
    <property type="nucleotide sequence ID" value="NZ_BAAAJS010000078.1"/>
</dbReference>
<evidence type="ECO:0000313" key="2">
    <source>
        <dbReference type="Proteomes" id="UP001183619"/>
    </source>
</evidence>
<comment type="caution">
    <text evidence="1">The sequence shown here is derived from an EMBL/GenBank/DDBJ whole genome shotgun (WGS) entry which is preliminary data.</text>
</comment>
<dbReference type="Proteomes" id="UP001183619">
    <property type="component" value="Unassembled WGS sequence"/>
</dbReference>
<protein>
    <recommendedName>
        <fullName evidence="3">Eco29kI restriction endonuclease</fullName>
    </recommendedName>
</protein>
<dbReference type="Pfam" id="PF09517">
    <property type="entry name" value="RE_Eco29kI"/>
    <property type="match status" value="1"/>
</dbReference>
<reference evidence="1 2" key="1">
    <citation type="submission" date="2023-07" db="EMBL/GenBank/DDBJ databases">
        <title>Sequencing the genomes of 1000 actinobacteria strains.</title>
        <authorList>
            <person name="Klenk H.-P."/>
        </authorList>
    </citation>
    <scope>NUCLEOTIDE SEQUENCE [LARGE SCALE GENOMIC DNA]</scope>
    <source>
        <strain evidence="1 2">DSM 44508</strain>
    </source>
</reference>